<dbReference type="PIRSF" id="PIRSF006356">
    <property type="entry name" value="Arg_deiminase"/>
    <property type="match status" value="1"/>
</dbReference>
<dbReference type="PRINTS" id="PR01466">
    <property type="entry name" value="ARGDEIMINASE"/>
</dbReference>
<dbReference type="HAMAP" id="MF_00242">
    <property type="entry name" value="Arg_deiminase"/>
    <property type="match status" value="1"/>
</dbReference>
<gene>
    <name evidence="3" type="primary">arcA</name>
    <name evidence="5" type="ORF">EDD41_2135</name>
</gene>
<comment type="subcellular location">
    <subcellularLocation>
        <location evidence="3">Cytoplasm</location>
    </subcellularLocation>
</comment>
<keyword evidence="3" id="KW-0056">Arginine metabolism</keyword>
<dbReference type="GO" id="GO:0019546">
    <property type="term" value="P:L-arginine deiminase pathway"/>
    <property type="evidence" value="ECO:0007669"/>
    <property type="project" value="TreeGrafter"/>
</dbReference>
<dbReference type="InterPro" id="IPR003876">
    <property type="entry name" value="Arg_deiminase"/>
</dbReference>
<dbReference type="AlphaFoldDB" id="A0A3N1ZVM7"/>
<sequence>MSYQVGSEVGVLKQVIVHRPGREVTRLTPQNKEALLFDDLLWMQQAQKEHDWFTRVLRAEGAEVLYLQQLLAETLEVPVAQDFLLERVFDERIFGRDGVESLRGHIDTLDSADVAELLIAGLTKRELLESMTVPNSMDIQFMDMDDFVLNPLPNHLFTRDTSCWVYGGVSINSMTKPARQRETLSYEAIYRWHPRFADHDFALWGEGTSEGRSTIEGGDVLVIGNGAVLVGLSERTVAMGAERMARRLFEAGQAEQVIAVQMPKERAQMHLDTVMTMLDQESFIRYQAFGDRKTWVLRPGKDANSLSIEEHGPEDFSQVISAALGLKSLRILTPPYDELTAQREQWNDACNVFAVAPGRVVGYERNSLTRDFLTKNGIEVLDVPGDELGRGRGGPRCMSCPTLREPL</sequence>
<feature type="active site" description="Amidino-cysteine intermediate" evidence="3 4">
    <location>
        <position position="397"/>
    </location>
</feature>
<evidence type="ECO:0000256" key="4">
    <source>
        <dbReference type="PIRSR" id="PIRSR006356-1"/>
    </source>
</evidence>
<accession>A0A3N1ZVM7</accession>
<evidence type="ECO:0000313" key="5">
    <source>
        <dbReference type="EMBL" id="ROR54901.1"/>
    </source>
</evidence>
<evidence type="ECO:0000256" key="1">
    <source>
        <dbReference type="ARBA" id="ARBA00010206"/>
    </source>
</evidence>
<dbReference type="RefSeq" id="WP_123575859.1">
    <property type="nucleotide sequence ID" value="NZ_RKHG01000001.1"/>
</dbReference>
<evidence type="ECO:0000313" key="6">
    <source>
        <dbReference type="Proteomes" id="UP000275749"/>
    </source>
</evidence>
<dbReference type="Proteomes" id="UP000275749">
    <property type="component" value="Unassembled WGS sequence"/>
</dbReference>
<evidence type="ECO:0000256" key="2">
    <source>
        <dbReference type="ARBA" id="ARBA00022801"/>
    </source>
</evidence>
<dbReference type="PANTHER" id="PTHR47271:SF2">
    <property type="entry name" value="ARGININE DEIMINASE"/>
    <property type="match status" value="1"/>
</dbReference>
<protein>
    <recommendedName>
        <fullName evidence="3">Arginine deiminase</fullName>
        <shortName evidence="3">ADI</shortName>
        <ecNumber evidence="3">3.5.3.6</ecNumber>
    </recommendedName>
    <alternativeName>
        <fullName evidence="3">Arginine dihydrolase</fullName>
        <shortName evidence="3">AD</shortName>
    </alternativeName>
</protein>
<comment type="similarity">
    <text evidence="1 3">Belongs to the arginine deiminase family.</text>
</comment>
<comment type="caution">
    <text evidence="5">The sequence shown here is derived from an EMBL/GenBank/DDBJ whole genome shotgun (WGS) entry which is preliminary data.</text>
</comment>
<dbReference type="EMBL" id="RKHG01000001">
    <property type="protein sequence ID" value="ROR54901.1"/>
    <property type="molecule type" value="Genomic_DNA"/>
</dbReference>
<proteinExistence type="inferred from homology"/>
<dbReference type="Pfam" id="PF02274">
    <property type="entry name" value="ADI"/>
    <property type="match status" value="1"/>
</dbReference>
<organism evidence="5 6">
    <name type="scientific">Luteococcus japonicus</name>
    <dbReference type="NCBI Taxonomy" id="33984"/>
    <lineage>
        <taxon>Bacteria</taxon>
        <taxon>Bacillati</taxon>
        <taxon>Actinomycetota</taxon>
        <taxon>Actinomycetes</taxon>
        <taxon>Propionibacteriales</taxon>
        <taxon>Propionibacteriaceae</taxon>
        <taxon>Luteococcus</taxon>
    </lineage>
</organism>
<comment type="catalytic activity">
    <reaction evidence="3">
        <text>L-arginine + H2O = L-citrulline + NH4(+)</text>
        <dbReference type="Rhea" id="RHEA:19597"/>
        <dbReference type="ChEBI" id="CHEBI:15377"/>
        <dbReference type="ChEBI" id="CHEBI:28938"/>
        <dbReference type="ChEBI" id="CHEBI:32682"/>
        <dbReference type="ChEBI" id="CHEBI:57743"/>
        <dbReference type="EC" id="3.5.3.6"/>
    </reaction>
</comment>
<comment type="pathway">
    <text evidence="3">Amino-acid degradation; L-arginine degradation via ADI pathway; carbamoyl phosphate from L-arginine: step 1/2.</text>
</comment>
<keyword evidence="3" id="KW-0963">Cytoplasm</keyword>
<dbReference type="GO" id="GO:0005737">
    <property type="term" value="C:cytoplasm"/>
    <property type="evidence" value="ECO:0007669"/>
    <property type="project" value="UniProtKB-SubCell"/>
</dbReference>
<name>A0A3N1ZVM7_9ACTN</name>
<dbReference type="Gene3D" id="3.75.10.10">
    <property type="entry name" value="L-arginine/glycine Amidinotransferase, Chain A"/>
    <property type="match status" value="1"/>
</dbReference>
<dbReference type="GO" id="GO:0016990">
    <property type="term" value="F:arginine deiminase activity"/>
    <property type="evidence" value="ECO:0007669"/>
    <property type="project" value="UniProtKB-UniRule"/>
</dbReference>
<dbReference type="Gene3D" id="1.10.3930.10">
    <property type="entry name" value="Arginine deiminase"/>
    <property type="match status" value="1"/>
</dbReference>
<dbReference type="SUPFAM" id="SSF55909">
    <property type="entry name" value="Pentein"/>
    <property type="match status" value="1"/>
</dbReference>
<dbReference type="PANTHER" id="PTHR47271">
    <property type="entry name" value="ARGININE DEIMINASE"/>
    <property type="match status" value="1"/>
</dbReference>
<keyword evidence="2 3" id="KW-0378">Hydrolase</keyword>
<evidence type="ECO:0000256" key="3">
    <source>
        <dbReference type="HAMAP-Rule" id="MF_00242"/>
    </source>
</evidence>
<dbReference type="UniPathway" id="UPA00254">
    <property type="reaction ID" value="UER00364"/>
</dbReference>
<dbReference type="EC" id="3.5.3.6" evidence="3"/>
<reference evidence="5 6" key="1">
    <citation type="submission" date="2018-11" db="EMBL/GenBank/DDBJ databases">
        <title>Sequencing the genomes of 1000 actinobacteria strains.</title>
        <authorList>
            <person name="Klenk H.-P."/>
        </authorList>
    </citation>
    <scope>NUCLEOTIDE SEQUENCE [LARGE SCALE GENOMIC DNA]</scope>
    <source>
        <strain evidence="5 6">DSM 10546</strain>
    </source>
</reference>
<dbReference type="NCBIfam" id="NF002381">
    <property type="entry name" value="PRK01388.1"/>
    <property type="match status" value="1"/>
</dbReference>